<dbReference type="InterPro" id="IPR038322">
    <property type="entry name" value="Pex19_C_sf"/>
</dbReference>
<dbReference type="Gene3D" id="1.20.120.900">
    <property type="entry name" value="Pex19, mPTS binding domain"/>
    <property type="match status" value="1"/>
</dbReference>
<gene>
    <name evidence="1" type="ORF">Godav_021669</name>
</gene>
<accession>A0A7J8R7R6</accession>
<dbReference type="PANTHER" id="PTHR12774">
    <property type="entry name" value="PEROXISOMAL BIOGENESIS FACTOR 19"/>
    <property type="match status" value="1"/>
</dbReference>
<keyword evidence="2" id="KW-1185">Reference proteome</keyword>
<dbReference type="EMBL" id="JABFAC010000003">
    <property type="protein sequence ID" value="MBA0609653.1"/>
    <property type="molecule type" value="Genomic_DNA"/>
</dbReference>
<comment type="caution">
    <text evidence="1">The sequence shown here is derived from an EMBL/GenBank/DDBJ whole genome shotgun (WGS) entry which is preliminary data.</text>
</comment>
<dbReference type="PANTHER" id="PTHR12774:SF2">
    <property type="entry name" value="PEROXISOMAL BIOGENESIS FACTOR 19"/>
    <property type="match status" value="1"/>
</dbReference>
<dbReference type="GO" id="GO:0045046">
    <property type="term" value="P:protein import into peroxisome membrane"/>
    <property type="evidence" value="ECO:0007669"/>
    <property type="project" value="TreeGrafter"/>
</dbReference>
<dbReference type="Pfam" id="PF04614">
    <property type="entry name" value="Pex19"/>
    <property type="match status" value="1"/>
</dbReference>
<dbReference type="Proteomes" id="UP000593561">
    <property type="component" value="Unassembled WGS sequence"/>
</dbReference>
<name>A0A7J8R7R6_GOSDV</name>
<dbReference type="InterPro" id="IPR006708">
    <property type="entry name" value="Pex19"/>
</dbReference>
<evidence type="ECO:0000313" key="2">
    <source>
        <dbReference type="Proteomes" id="UP000593561"/>
    </source>
</evidence>
<sequence>MSLEFRWYPWQPGSRLFLLVAQSLQHASQLPGFSLEVTGGDDEEKSKNLILCLVFKEALDKLREQTREAVKGLASMSKLGGYDLSKDAMMEDWFKQFEELAGSQDMESIVETVMQKLFSEEILHGPMKEIEERYPQWLDEHKTSLSKEEHERYSLQYELIKELNGVYENDPHNFTWIVDLMQKMQECGQPPNDILQNLASEFGLWNLD</sequence>
<organism evidence="1 2">
    <name type="scientific">Gossypium davidsonii</name>
    <name type="common">Davidson's cotton</name>
    <name type="synonym">Gossypium klotzschianum subsp. davidsonii</name>
    <dbReference type="NCBI Taxonomy" id="34287"/>
    <lineage>
        <taxon>Eukaryota</taxon>
        <taxon>Viridiplantae</taxon>
        <taxon>Streptophyta</taxon>
        <taxon>Embryophyta</taxon>
        <taxon>Tracheophyta</taxon>
        <taxon>Spermatophyta</taxon>
        <taxon>Magnoliopsida</taxon>
        <taxon>eudicotyledons</taxon>
        <taxon>Gunneridae</taxon>
        <taxon>Pentapetalae</taxon>
        <taxon>rosids</taxon>
        <taxon>malvids</taxon>
        <taxon>Malvales</taxon>
        <taxon>Malvaceae</taxon>
        <taxon>Malvoideae</taxon>
        <taxon>Gossypium</taxon>
    </lineage>
</organism>
<reference evidence="1 2" key="1">
    <citation type="journal article" date="2019" name="Genome Biol. Evol.">
        <title>Insights into the evolution of the New World diploid cottons (Gossypium, subgenus Houzingenia) based on genome sequencing.</title>
        <authorList>
            <person name="Grover C.E."/>
            <person name="Arick M.A. 2nd"/>
            <person name="Thrash A."/>
            <person name="Conover J.L."/>
            <person name="Sanders W.S."/>
            <person name="Peterson D.G."/>
            <person name="Frelichowski J.E."/>
            <person name="Scheffler J.A."/>
            <person name="Scheffler B.E."/>
            <person name="Wendel J.F."/>
        </authorList>
    </citation>
    <scope>NUCLEOTIDE SEQUENCE [LARGE SCALE GENOMIC DNA]</scope>
    <source>
        <strain evidence="1">27</strain>
        <tissue evidence="1">Leaf</tissue>
    </source>
</reference>
<dbReference type="AlphaFoldDB" id="A0A7J8R7R6"/>
<evidence type="ECO:0000313" key="1">
    <source>
        <dbReference type="EMBL" id="MBA0609653.1"/>
    </source>
</evidence>
<proteinExistence type="predicted"/>
<protein>
    <submittedName>
        <fullName evidence="1">Uncharacterized protein</fullName>
    </submittedName>
</protein>
<dbReference type="GO" id="GO:0005778">
    <property type="term" value="C:peroxisomal membrane"/>
    <property type="evidence" value="ECO:0007669"/>
    <property type="project" value="TreeGrafter"/>
</dbReference>
<dbReference type="GO" id="GO:0033328">
    <property type="term" value="F:peroxisome membrane targeting sequence binding"/>
    <property type="evidence" value="ECO:0007669"/>
    <property type="project" value="TreeGrafter"/>
</dbReference>